<comment type="caution">
    <text evidence="4">The sequence shown here is derived from an EMBL/GenBank/DDBJ whole genome shotgun (WGS) entry which is preliminary data.</text>
</comment>
<dbReference type="Pfam" id="PF01546">
    <property type="entry name" value="Peptidase_M20"/>
    <property type="match status" value="1"/>
</dbReference>
<dbReference type="OrthoDB" id="9777385at2"/>
<dbReference type="STRING" id="642227.HA49_16475"/>
<keyword evidence="2" id="KW-0479">Metal-binding</keyword>
<feature type="domain" description="Peptidase M20 dimerisation" evidence="3">
    <location>
        <begin position="187"/>
        <end position="281"/>
    </location>
</feature>
<dbReference type="EMBL" id="JPKR02000003">
    <property type="protein sequence ID" value="KGD72332.1"/>
    <property type="molecule type" value="Genomic_DNA"/>
</dbReference>
<dbReference type="RefSeq" id="WP_038021823.1">
    <property type="nucleotide sequence ID" value="NZ_JPKR02000003.1"/>
</dbReference>
<accession>A0A095T6L9</accession>
<dbReference type="CDD" id="cd05666">
    <property type="entry name" value="M20_Acy1-like"/>
    <property type="match status" value="1"/>
</dbReference>
<dbReference type="InterPro" id="IPR002933">
    <property type="entry name" value="Peptidase_M20"/>
</dbReference>
<feature type="binding site" evidence="2">
    <location>
        <position position="102"/>
    </location>
    <ligand>
        <name>Mn(2+)</name>
        <dbReference type="ChEBI" id="CHEBI:29035"/>
        <label>2</label>
    </ligand>
</feature>
<proteinExistence type="predicted"/>
<dbReference type="InterPro" id="IPR011650">
    <property type="entry name" value="Peptidase_M20_dimer"/>
</dbReference>
<dbReference type="PANTHER" id="PTHR11014">
    <property type="entry name" value="PEPTIDASE M20 FAMILY MEMBER"/>
    <property type="match status" value="1"/>
</dbReference>
<feature type="binding site" evidence="2">
    <location>
        <position position="362"/>
    </location>
    <ligand>
        <name>Mn(2+)</name>
        <dbReference type="ChEBI" id="CHEBI:29035"/>
        <label>2</label>
    </ligand>
</feature>
<evidence type="ECO:0000259" key="3">
    <source>
        <dbReference type="Pfam" id="PF07687"/>
    </source>
</evidence>
<dbReference type="InterPro" id="IPR036264">
    <property type="entry name" value="Bact_exopeptidase_dim_dom"/>
</dbReference>
<comment type="cofactor">
    <cofactor evidence="2">
        <name>Mn(2+)</name>
        <dbReference type="ChEBI" id="CHEBI:29035"/>
    </cofactor>
    <text evidence="2">The Mn(2+) ion enhances activity.</text>
</comment>
<feature type="binding site" evidence="2">
    <location>
        <position position="163"/>
    </location>
    <ligand>
        <name>Mn(2+)</name>
        <dbReference type="ChEBI" id="CHEBI:29035"/>
        <label>2</label>
    </ligand>
</feature>
<dbReference type="Gene3D" id="3.40.630.10">
    <property type="entry name" value="Zn peptidases"/>
    <property type="match status" value="1"/>
</dbReference>
<evidence type="ECO:0000313" key="4">
    <source>
        <dbReference type="EMBL" id="KGD72332.1"/>
    </source>
</evidence>
<dbReference type="SUPFAM" id="SSF53187">
    <property type="entry name" value="Zn-dependent exopeptidases"/>
    <property type="match status" value="1"/>
</dbReference>
<dbReference type="Proteomes" id="UP000029577">
    <property type="component" value="Unassembled WGS sequence"/>
</dbReference>
<evidence type="ECO:0000313" key="5">
    <source>
        <dbReference type="Proteomes" id="UP000029577"/>
    </source>
</evidence>
<feature type="binding site" evidence="2">
    <location>
        <position position="137"/>
    </location>
    <ligand>
        <name>Mn(2+)</name>
        <dbReference type="ChEBI" id="CHEBI:29035"/>
        <label>2</label>
    </ligand>
</feature>
<keyword evidence="2" id="KW-0464">Manganese</keyword>
<dbReference type="InterPro" id="IPR017439">
    <property type="entry name" value="Amidohydrolase"/>
</dbReference>
<dbReference type="PIRSF" id="PIRSF005962">
    <property type="entry name" value="Pept_M20D_amidohydro"/>
    <property type="match status" value="1"/>
</dbReference>
<evidence type="ECO:0000256" key="1">
    <source>
        <dbReference type="ARBA" id="ARBA00022801"/>
    </source>
</evidence>
<dbReference type="Pfam" id="PF07687">
    <property type="entry name" value="M20_dimer"/>
    <property type="match status" value="1"/>
</dbReference>
<sequence length="389" mass="42013">MERITREIVKLSEEFTGIRPQLHRHPEPGFEEHLTSQWLADYLEKLGYVVTRGIGGTGLVATLRRGQGVKRLGLRADMDALPIQENSGKTWSSHQPGKFHGCGHDGHTTILLCAARYLAENPDFNGTLQLIFQPAEETLSGAKAMIDDGLFCRFPCDALFAMHNMPGLKAGEFYFADGAFMASSDNLQITVSGKGAHGAMPENGIDATLVACQIGCALQSIVSRNVAPADAAVITIGSIQSGDAPNVVNDTAIMKLSVRALKPEVRNKVLTRIRQLVTAQAESFGATASIQQLNGSPVLVNAQEETAFAAGVATRWFGADKVHLNTPPLMGSEDFTYMLEANPRGCYLLTGNGDEQGYSALHNPGYDFNDQLIVPCASFWVALVSEYLK</sequence>
<feature type="binding site" evidence="2">
    <location>
        <position position="104"/>
    </location>
    <ligand>
        <name>Mn(2+)</name>
        <dbReference type="ChEBI" id="CHEBI:29035"/>
        <label>2</label>
    </ligand>
</feature>
<reference evidence="4" key="1">
    <citation type="submission" date="2014-12" db="EMBL/GenBank/DDBJ databases">
        <title>The draft genome of the Tatumella morbirosei type strain, LMG23360T isolated from pineapple rot.</title>
        <authorList>
            <person name="Smits T.H."/>
            <person name="Palmer M."/>
            <person name="Venter S.N."/>
            <person name="Duffy B."/>
            <person name="Steenkamp E.T."/>
            <person name="Chan W.Y."/>
            <person name="Coutinho T.A."/>
            <person name="Coetzee M.P."/>
            <person name="De Maayer P."/>
        </authorList>
    </citation>
    <scope>NUCLEOTIDE SEQUENCE [LARGE SCALE GENOMIC DNA]</scope>
    <source>
        <strain evidence="4">LMG 23360</strain>
    </source>
</reference>
<dbReference type="Gene3D" id="3.30.70.360">
    <property type="match status" value="1"/>
</dbReference>
<evidence type="ECO:0000256" key="2">
    <source>
        <dbReference type="PIRSR" id="PIRSR005962-1"/>
    </source>
</evidence>
<dbReference type="PANTHER" id="PTHR11014:SF63">
    <property type="entry name" value="METALLOPEPTIDASE, PUTATIVE (AFU_ORTHOLOGUE AFUA_6G09600)-RELATED"/>
    <property type="match status" value="1"/>
</dbReference>
<keyword evidence="1" id="KW-0378">Hydrolase</keyword>
<dbReference type="AlphaFoldDB" id="A0A095T6L9"/>
<dbReference type="SUPFAM" id="SSF55031">
    <property type="entry name" value="Bacterial exopeptidase dimerisation domain"/>
    <property type="match status" value="1"/>
</dbReference>
<protein>
    <submittedName>
        <fullName evidence="4">Amidohydrolase</fullName>
    </submittedName>
</protein>
<dbReference type="FunFam" id="3.30.70.360:FF:000001">
    <property type="entry name" value="N-acetyldiaminopimelate deacetylase"/>
    <property type="match status" value="1"/>
</dbReference>
<keyword evidence="5" id="KW-1185">Reference proteome</keyword>
<dbReference type="eggNOG" id="COG1473">
    <property type="taxonomic scope" value="Bacteria"/>
</dbReference>
<dbReference type="GO" id="GO:0046872">
    <property type="term" value="F:metal ion binding"/>
    <property type="evidence" value="ECO:0007669"/>
    <property type="project" value="UniProtKB-KW"/>
</dbReference>
<dbReference type="NCBIfam" id="TIGR01891">
    <property type="entry name" value="amidohydrolases"/>
    <property type="match status" value="1"/>
</dbReference>
<organism evidence="4 5">
    <name type="scientific">Tatumella morbirosei</name>
    <dbReference type="NCBI Taxonomy" id="642227"/>
    <lineage>
        <taxon>Bacteria</taxon>
        <taxon>Pseudomonadati</taxon>
        <taxon>Pseudomonadota</taxon>
        <taxon>Gammaproteobacteria</taxon>
        <taxon>Enterobacterales</taxon>
        <taxon>Erwiniaceae</taxon>
        <taxon>Tatumella</taxon>
    </lineage>
</organism>
<dbReference type="GO" id="GO:0050118">
    <property type="term" value="F:N-acetyldiaminopimelate deacetylase activity"/>
    <property type="evidence" value="ECO:0007669"/>
    <property type="project" value="UniProtKB-ARBA"/>
</dbReference>
<dbReference type="GO" id="GO:0019877">
    <property type="term" value="P:diaminopimelate biosynthetic process"/>
    <property type="evidence" value="ECO:0007669"/>
    <property type="project" value="UniProtKB-ARBA"/>
</dbReference>
<name>A0A095T6L9_9GAMM</name>
<gene>
    <name evidence="4" type="ORF">HA49_16475</name>
</gene>